<organism evidence="5 6">
    <name type="scientific">Phytophthora oleae</name>
    <dbReference type="NCBI Taxonomy" id="2107226"/>
    <lineage>
        <taxon>Eukaryota</taxon>
        <taxon>Sar</taxon>
        <taxon>Stramenopiles</taxon>
        <taxon>Oomycota</taxon>
        <taxon>Peronosporomycetes</taxon>
        <taxon>Peronosporales</taxon>
        <taxon>Peronosporaceae</taxon>
        <taxon>Phytophthora</taxon>
    </lineage>
</organism>
<protein>
    <submittedName>
        <fullName evidence="5">SnoRNA-binding rRNA-processing protein</fullName>
    </submittedName>
</protein>
<evidence type="ECO:0000313" key="6">
    <source>
        <dbReference type="Proteomes" id="UP001632037"/>
    </source>
</evidence>
<keyword evidence="3" id="KW-0964">Secreted</keyword>
<evidence type="ECO:0000256" key="2">
    <source>
        <dbReference type="ARBA" id="ARBA00004613"/>
    </source>
</evidence>
<comment type="caution">
    <text evidence="5">The sequence shown here is derived from an EMBL/GenBank/DDBJ whole genome shotgun (WGS) entry which is preliminary data.</text>
</comment>
<dbReference type="AlphaFoldDB" id="A0ABD3F2F6"/>
<dbReference type="Pfam" id="PF20147">
    <property type="entry name" value="Crinkler"/>
    <property type="match status" value="1"/>
</dbReference>
<proteinExistence type="predicted"/>
<keyword evidence="6" id="KW-1185">Reference proteome</keyword>
<feature type="domain" description="Crinkler effector protein N-terminal" evidence="4">
    <location>
        <begin position="5"/>
        <end position="107"/>
    </location>
</feature>
<accession>A0ABD3F2F6</accession>
<reference evidence="5 6" key="1">
    <citation type="submission" date="2024-09" db="EMBL/GenBank/DDBJ databases">
        <title>Genome sequencing and assembly of Phytophthora oleae, isolate VK10A, causative agent of rot of olive drupes.</title>
        <authorList>
            <person name="Conti Taguali S."/>
            <person name="Riolo M."/>
            <person name="La Spada F."/>
            <person name="Cacciola S.O."/>
            <person name="Dionisio G."/>
        </authorList>
    </citation>
    <scope>NUCLEOTIDE SEQUENCE [LARGE SCALE GENOMIC DNA]</scope>
    <source>
        <strain evidence="5 6">VK10A</strain>
    </source>
</reference>
<evidence type="ECO:0000256" key="1">
    <source>
        <dbReference type="ARBA" id="ARBA00004340"/>
    </source>
</evidence>
<name>A0ABD3F2F6_9STRA</name>
<evidence type="ECO:0000259" key="4">
    <source>
        <dbReference type="Pfam" id="PF20147"/>
    </source>
</evidence>
<comment type="subcellular location">
    <subcellularLocation>
        <location evidence="1">Host cell</location>
    </subcellularLocation>
    <subcellularLocation>
        <location evidence="2">Secreted</location>
    </subcellularLocation>
</comment>
<dbReference type="GO" id="GO:0005576">
    <property type="term" value="C:extracellular region"/>
    <property type="evidence" value="ECO:0007669"/>
    <property type="project" value="UniProtKB-SubCell"/>
</dbReference>
<dbReference type="Proteomes" id="UP001632037">
    <property type="component" value="Unassembled WGS sequence"/>
</dbReference>
<sequence>MIGGGSIFVMDIDERQNVWQLKEMITEENHVPVSPKDLKLYVAKNDENWLDSSDPNFKRLEEGAVPAEITDMMARNGEMDDTYPMLHTAFGFPDDEDSEDDDIHILVDISEQAKKELRLHRTLDESVRCSQ</sequence>
<dbReference type="InterPro" id="IPR045379">
    <property type="entry name" value="Crinkler_N"/>
</dbReference>
<gene>
    <name evidence="5" type="primary">UTP15_3</name>
    <name evidence="5" type="ORF">V7S43_015339</name>
</gene>
<evidence type="ECO:0000313" key="5">
    <source>
        <dbReference type="EMBL" id="KAL3659664.1"/>
    </source>
</evidence>
<dbReference type="EMBL" id="JBIMZQ010000045">
    <property type="protein sequence ID" value="KAL3659664.1"/>
    <property type="molecule type" value="Genomic_DNA"/>
</dbReference>
<dbReference type="GO" id="GO:0043657">
    <property type="term" value="C:host cell"/>
    <property type="evidence" value="ECO:0007669"/>
    <property type="project" value="UniProtKB-SubCell"/>
</dbReference>
<evidence type="ECO:0000256" key="3">
    <source>
        <dbReference type="ARBA" id="ARBA00022525"/>
    </source>
</evidence>